<protein>
    <submittedName>
        <fullName evidence="13">Outer membrane cobalamin receptor protein</fullName>
    </submittedName>
</protein>
<dbReference type="InterPro" id="IPR039426">
    <property type="entry name" value="TonB-dep_rcpt-like"/>
</dbReference>
<dbReference type="Gene3D" id="2.60.40.1120">
    <property type="entry name" value="Carboxypeptidase-like, regulatory domain"/>
    <property type="match status" value="1"/>
</dbReference>
<feature type="chain" id="PRO_5013099581" evidence="10">
    <location>
        <begin position="24"/>
        <end position="780"/>
    </location>
</feature>
<dbReference type="SUPFAM" id="SSF49464">
    <property type="entry name" value="Carboxypeptidase regulatory domain-like"/>
    <property type="match status" value="1"/>
</dbReference>
<keyword evidence="5 9" id="KW-0798">TonB box</keyword>
<sequence>MTLRFIICLSGLLFMLLPAPVWAQVQYTISGYVRAANTGEALPGATVAAPSLGLGATTDDKGYYVLTLPSGPQQVVASFIGYQNQPQTITLTRNQRTNFNLAEATNTLGEVVVQGSGTLEQKLQTTQMSLERLTTREAKLLPALFGEVDLLKTLQLKPGVQNGGEGTSGLFVRGGSADQNLFLVDDAVVYNPSHLFGLFSVFNPDAVQSVDLYKGGFPAQYGGRLSSVVDVKMRPGEPEKLGLSGGLGLISSRLTLEGPLPNKKGSWLLSGRRTYFDVFTRQINKLNEGQDDYNPIPDYYFYDLNAKVNYQLGAKDNLFITGYLGRDVFGFGSQNGFDFNFNWGNTVGSARWNHVFNRRLYVNTTAAITRYEYNISNALDQFSFNLASDIRDLSLRTDFDYALNDRHAVKFGATLTDHRFGTGRLRAGAEDGSLNLGSNINYRGQEAGLYASDNFRASDKLQLDYGVRLSGFQSGSDRYVGVEPRASGRYSLTSRTSLKASYALMYQYVHLVSNSGASLPTDIWYPSRGSVKPQRSQQVATGVSFLLGNGRYLLTNEVYYKWAQRQIDFKDGAQLFVNPDLDSEFLFGRGWAYGNEIYVEKKTGRTTGWIGYTLSWTKRQFPAQRGTAGINNGNPFYPNYDRRHNLTVVGLHRLNHRIQLTGSLVYTSGQATTLPLGRFVLQDVYGSDASAVPIYPQRNTYRLAPYHRLDLGLVYKVKPLREGGESDFTFSVYNAYNRRNPYFVYFDQVKDKSTNTVTSYRARQVSLFPVIPSVTYNFKF</sequence>
<dbReference type="RefSeq" id="WP_089333532.1">
    <property type="nucleotide sequence ID" value="NZ_FZNS01000008.1"/>
</dbReference>
<evidence type="ECO:0000256" key="9">
    <source>
        <dbReference type="RuleBase" id="RU003357"/>
    </source>
</evidence>
<dbReference type="Pfam" id="PF13715">
    <property type="entry name" value="CarbopepD_reg_2"/>
    <property type="match status" value="1"/>
</dbReference>
<comment type="similarity">
    <text evidence="8 9">Belongs to the TonB-dependent receptor family.</text>
</comment>
<dbReference type="InterPro" id="IPR036942">
    <property type="entry name" value="Beta-barrel_TonB_sf"/>
</dbReference>
<dbReference type="Gene3D" id="2.170.130.10">
    <property type="entry name" value="TonB-dependent receptor, plug domain"/>
    <property type="match status" value="1"/>
</dbReference>
<dbReference type="InterPro" id="IPR008969">
    <property type="entry name" value="CarboxyPept-like_regulatory"/>
</dbReference>
<evidence type="ECO:0000256" key="3">
    <source>
        <dbReference type="ARBA" id="ARBA00022452"/>
    </source>
</evidence>
<accession>A0A238ZJ73</accession>
<evidence type="ECO:0000313" key="14">
    <source>
        <dbReference type="Proteomes" id="UP000198310"/>
    </source>
</evidence>
<reference evidence="14" key="1">
    <citation type="submission" date="2017-06" db="EMBL/GenBank/DDBJ databases">
        <authorList>
            <person name="Varghese N."/>
            <person name="Submissions S."/>
        </authorList>
    </citation>
    <scope>NUCLEOTIDE SEQUENCE [LARGE SCALE GENOMIC DNA]</scope>
    <source>
        <strain evidence="14">DSM 28041</strain>
    </source>
</reference>
<dbReference type="InterPro" id="IPR000531">
    <property type="entry name" value="Beta-barrel_TonB"/>
</dbReference>
<evidence type="ECO:0000259" key="11">
    <source>
        <dbReference type="Pfam" id="PF00593"/>
    </source>
</evidence>
<evidence type="ECO:0000256" key="4">
    <source>
        <dbReference type="ARBA" id="ARBA00022692"/>
    </source>
</evidence>
<evidence type="ECO:0000256" key="7">
    <source>
        <dbReference type="ARBA" id="ARBA00023237"/>
    </source>
</evidence>
<evidence type="ECO:0000256" key="1">
    <source>
        <dbReference type="ARBA" id="ARBA00004571"/>
    </source>
</evidence>
<proteinExistence type="inferred from homology"/>
<dbReference type="Pfam" id="PF07715">
    <property type="entry name" value="Plug"/>
    <property type="match status" value="1"/>
</dbReference>
<gene>
    <name evidence="13" type="ORF">SAMN06269173_10846</name>
</gene>
<organism evidence="13 14">
    <name type="scientific">Hymenobacter mucosus</name>
    <dbReference type="NCBI Taxonomy" id="1411120"/>
    <lineage>
        <taxon>Bacteria</taxon>
        <taxon>Pseudomonadati</taxon>
        <taxon>Bacteroidota</taxon>
        <taxon>Cytophagia</taxon>
        <taxon>Cytophagales</taxon>
        <taxon>Hymenobacteraceae</taxon>
        <taxon>Hymenobacter</taxon>
    </lineage>
</organism>
<feature type="signal peptide" evidence="10">
    <location>
        <begin position="1"/>
        <end position="23"/>
    </location>
</feature>
<evidence type="ECO:0000256" key="10">
    <source>
        <dbReference type="SAM" id="SignalP"/>
    </source>
</evidence>
<keyword evidence="2 8" id="KW-0813">Transport</keyword>
<evidence type="ECO:0000256" key="5">
    <source>
        <dbReference type="ARBA" id="ARBA00023077"/>
    </source>
</evidence>
<comment type="subcellular location">
    <subcellularLocation>
        <location evidence="1 8">Cell outer membrane</location>
        <topology evidence="1 8">Multi-pass membrane protein</topology>
    </subcellularLocation>
</comment>
<feature type="domain" description="TonB-dependent receptor-like beta-barrel" evidence="11">
    <location>
        <begin position="291"/>
        <end position="734"/>
    </location>
</feature>
<feature type="domain" description="TonB-dependent receptor plug" evidence="12">
    <location>
        <begin position="147"/>
        <end position="224"/>
    </location>
</feature>
<dbReference type="SUPFAM" id="SSF56935">
    <property type="entry name" value="Porins"/>
    <property type="match status" value="1"/>
</dbReference>
<keyword evidence="10" id="KW-0732">Signal</keyword>
<keyword evidence="14" id="KW-1185">Reference proteome</keyword>
<evidence type="ECO:0000259" key="12">
    <source>
        <dbReference type="Pfam" id="PF07715"/>
    </source>
</evidence>
<keyword evidence="3 8" id="KW-1134">Transmembrane beta strand</keyword>
<dbReference type="InterPro" id="IPR012910">
    <property type="entry name" value="Plug_dom"/>
</dbReference>
<keyword evidence="6 8" id="KW-0472">Membrane</keyword>
<evidence type="ECO:0000256" key="6">
    <source>
        <dbReference type="ARBA" id="ARBA00023136"/>
    </source>
</evidence>
<keyword evidence="7 8" id="KW-0998">Cell outer membrane</keyword>
<dbReference type="PROSITE" id="PS52016">
    <property type="entry name" value="TONB_DEPENDENT_REC_3"/>
    <property type="match status" value="1"/>
</dbReference>
<name>A0A238ZJ73_9BACT</name>
<evidence type="ECO:0000313" key="13">
    <source>
        <dbReference type="EMBL" id="SNR82763.1"/>
    </source>
</evidence>
<dbReference type="Gene3D" id="2.40.170.20">
    <property type="entry name" value="TonB-dependent receptor, beta-barrel domain"/>
    <property type="match status" value="1"/>
</dbReference>
<dbReference type="EMBL" id="FZNS01000008">
    <property type="protein sequence ID" value="SNR82763.1"/>
    <property type="molecule type" value="Genomic_DNA"/>
</dbReference>
<keyword evidence="4 8" id="KW-0812">Transmembrane</keyword>
<evidence type="ECO:0000256" key="8">
    <source>
        <dbReference type="PROSITE-ProRule" id="PRU01360"/>
    </source>
</evidence>
<dbReference type="InterPro" id="IPR037066">
    <property type="entry name" value="Plug_dom_sf"/>
</dbReference>
<dbReference type="GO" id="GO:0009279">
    <property type="term" value="C:cell outer membrane"/>
    <property type="evidence" value="ECO:0007669"/>
    <property type="project" value="UniProtKB-SubCell"/>
</dbReference>
<evidence type="ECO:0000256" key="2">
    <source>
        <dbReference type="ARBA" id="ARBA00022448"/>
    </source>
</evidence>
<dbReference type="Pfam" id="PF00593">
    <property type="entry name" value="TonB_dep_Rec_b-barrel"/>
    <property type="match status" value="1"/>
</dbReference>
<dbReference type="Proteomes" id="UP000198310">
    <property type="component" value="Unassembled WGS sequence"/>
</dbReference>
<dbReference type="AlphaFoldDB" id="A0A238ZJ73"/>
<keyword evidence="13" id="KW-0675">Receptor</keyword>